<dbReference type="InterPro" id="IPR006697">
    <property type="entry name" value="RecC"/>
</dbReference>
<evidence type="ECO:0000256" key="3">
    <source>
        <dbReference type="ARBA" id="ARBA00022763"/>
    </source>
</evidence>
<evidence type="ECO:0000256" key="9">
    <source>
        <dbReference type="ARBA" id="ARBA00023204"/>
    </source>
</evidence>
<feature type="region of interest" description="Disordered" evidence="11">
    <location>
        <begin position="1140"/>
        <end position="1166"/>
    </location>
</feature>
<keyword evidence="3 10" id="KW-0227">DNA damage</keyword>
<dbReference type="PANTHER" id="PTHR30591">
    <property type="entry name" value="RECBCD ENZYME SUBUNIT RECC"/>
    <property type="match status" value="1"/>
</dbReference>
<keyword evidence="4 10" id="KW-0378">Hydrolase</keyword>
<sequence>MPIAPDRPHKPHRPAELQHPDVSPVAHTLPPGFMVVHGNHPEALRDLLLAWLQRHPLAPLEDECVLVQSNGVAQWLRLSLAQPPSQGGVGIAAAMRTELPAAFIWRAYRAVLGDAAVPAVSPFDKSLLTWRLMRLLPALLHEAEFAPLRRFLANDEDLRKRHQLAERLADLFDQYQVYRADWLADWAAGRDVIVTSRRGEQPVADELRWQPRLWRALQEDVGPEAAEGSRAAVHRRFMAAVQARTDQPRPVGLPRRLVVFGISSLPQQALEVLGALAGWVQVLMCVHNPCEHDWSDIVADKDLLRVERRRQKPRRSPPAGANGADAGAALHLDAQPLLAAWGKQGRDFIRLLDLHDEKGTYAQRFAEAGLRVDHFEANAGDTLLRQLQDDIRDLRPLPETRERWSAIDPASENSLRFHITHSPQREVEVLHDELLAAFAQDPSLQPRDVIVMVPDIAAYAPHVQAVFGMAAADDARRIPYSIADQGQRHHDPLLGALERLLALPQSRVAVSDVLDWLEVPALRARFGIDEAQLPLLHRWVRAANVRWGLHAQQRQSLELPLADDINTWDFGLKRMLLGYAIGEANPWQGIEPLDEIGGLDAALLGPLTRFIDVLARHWQALAQPATPAQWGERLRTLLADFFDGDADEADGLTLRRLDQGLRDWEQACADAALTESLPLSVVREHWLSQVDAPALSQPFLAGGVTFATLLPMRAIPFRMVALLGMNDGSYPRSRPAADFDLMGQDFRPGDRSRREDDRYLFLEALLSARERLHLSWVGRSIHDPSERAASVLVAQLRDLVAAGWRLRGDEALTQDEAGKRLLAALTREHRLAPFDAAYFDAAGRAAGLFSYAWEWRAAAPAVAVVDDGRDAHAPAELPALAGPPLTLKRLGDFLRQPVREFFRQRLGVHFDNDESVQEDEEPFALDALVNWKLQDQLIAAQRAAMDGGLPPSELAEVRAAELERMARRGDLPMGEFGVLVQEDLAQPMDKLFALYDAELRNWPRPLPHRSLDLPPEIPGDESMRLGDWLDHLRADENGQACRLLLLSSGLVKDNVYRIDKIAPHWVAHLAAHLAGQPITTRLISKAGDVTLEPMAEDDARAAWAALVRAYHEGMRRPLPLALQSGREWLLKSSGAKATPQSAREAARKVYEGDTHGGGRPEREQSPELARAYPDFDALWADGEFARWCEQLLAPLWQSLHAKGDA</sequence>
<evidence type="ECO:0000256" key="4">
    <source>
        <dbReference type="ARBA" id="ARBA00022801"/>
    </source>
</evidence>
<evidence type="ECO:0000313" key="14">
    <source>
        <dbReference type="Proteomes" id="UP001174908"/>
    </source>
</evidence>
<dbReference type="EMBL" id="JASZYV010000001">
    <property type="protein sequence ID" value="MDM0043945.1"/>
    <property type="molecule type" value="Genomic_DNA"/>
</dbReference>
<keyword evidence="9 10" id="KW-0234">DNA repair</keyword>
<evidence type="ECO:0000256" key="5">
    <source>
        <dbReference type="ARBA" id="ARBA00022806"/>
    </source>
</evidence>
<dbReference type="Gene3D" id="1.10.10.160">
    <property type="match status" value="1"/>
</dbReference>
<dbReference type="HAMAP" id="MF_01486">
    <property type="entry name" value="RecC"/>
    <property type="match status" value="1"/>
</dbReference>
<evidence type="ECO:0000256" key="8">
    <source>
        <dbReference type="ARBA" id="ARBA00023125"/>
    </source>
</evidence>
<comment type="subunit">
    <text evidence="10">Heterotrimer of RecB, RecC and RecD. All subunits contribute to DNA-binding.</text>
</comment>
<evidence type="ECO:0000256" key="10">
    <source>
        <dbReference type="HAMAP-Rule" id="MF_01486"/>
    </source>
</evidence>
<dbReference type="RefSeq" id="WP_286659014.1">
    <property type="nucleotide sequence ID" value="NZ_JASZYV010000001.1"/>
</dbReference>
<keyword evidence="6 10" id="KW-0269">Exonuclease</keyword>
<keyword evidence="14" id="KW-1185">Reference proteome</keyword>
<evidence type="ECO:0000256" key="1">
    <source>
        <dbReference type="ARBA" id="ARBA00022722"/>
    </source>
</evidence>
<dbReference type="InterPro" id="IPR027417">
    <property type="entry name" value="P-loop_NTPase"/>
</dbReference>
<comment type="similarity">
    <text evidence="10">Belongs to the RecC family.</text>
</comment>
<evidence type="ECO:0000256" key="2">
    <source>
        <dbReference type="ARBA" id="ARBA00022741"/>
    </source>
</evidence>
<dbReference type="Gene3D" id="1.10.10.990">
    <property type="match status" value="1"/>
</dbReference>
<comment type="function">
    <text evidence="10">A helicase/nuclease that prepares dsDNA breaks (DSB) for recombinational DNA repair. Binds to DSBs and unwinds DNA via a highly rapid and processive ATP-dependent bidirectional helicase activity. Unwinds dsDNA until it encounters a Chi (crossover hotspot instigator) sequence from the 3' direction. Cuts ssDNA a few nucleotides 3' to the Chi site. The properties and activities of the enzyme are changed at Chi. The Chi-altered holoenzyme produces a long 3'-ssDNA overhang and facilitates RecA-binding to the ssDNA for homologous DNA recombination and repair. Holoenzyme degrades any linearized DNA that is unable to undergo homologous recombination. In the holoenzyme this subunit recognizes the wild-type Chi sequence, and when added to isolated RecB increases its ATP-dependent helicase processivity.</text>
</comment>
<dbReference type="Pfam" id="PF04257">
    <property type="entry name" value="Exonuc_V_gamma"/>
    <property type="match status" value="1"/>
</dbReference>
<evidence type="ECO:0000256" key="6">
    <source>
        <dbReference type="ARBA" id="ARBA00022839"/>
    </source>
</evidence>
<dbReference type="PANTHER" id="PTHR30591:SF1">
    <property type="entry name" value="RECBCD ENZYME SUBUNIT RECC"/>
    <property type="match status" value="1"/>
</dbReference>
<dbReference type="Gene3D" id="3.40.50.300">
    <property type="entry name" value="P-loop containing nucleotide triphosphate hydrolases"/>
    <property type="match status" value="2"/>
</dbReference>
<keyword evidence="5 10" id="KW-0347">Helicase</keyword>
<dbReference type="InterPro" id="IPR013986">
    <property type="entry name" value="DExx_box_DNA_helicase_dom_sf"/>
</dbReference>
<feature type="region of interest" description="Disordered" evidence="11">
    <location>
        <begin position="1"/>
        <end position="23"/>
    </location>
</feature>
<keyword evidence="2 10" id="KW-0547">Nucleotide-binding</keyword>
<keyword evidence="1 10" id="KW-0540">Nuclease</keyword>
<feature type="compositionally biased region" description="Basic and acidic residues" evidence="11">
    <location>
        <begin position="1144"/>
        <end position="1165"/>
    </location>
</feature>
<evidence type="ECO:0000259" key="12">
    <source>
        <dbReference type="Pfam" id="PF17946"/>
    </source>
</evidence>
<dbReference type="InterPro" id="IPR011335">
    <property type="entry name" value="Restrct_endonuc-II-like"/>
</dbReference>
<dbReference type="SUPFAM" id="SSF52540">
    <property type="entry name" value="P-loop containing nucleoside triphosphate hydrolases"/>
    <property type="match status" value="2"/>
</dbReference>
<dbReference type="NCBIfam" id="TIGR01450">
    <property type="entry name" value="recC"/>
    <property type="match status" value="1"/>
</dbReference>
<keyword evidence="8 10" id="KW-0238">DNA-binding</keyword>
<dbReference type="InterPro" id="IPR041500">
    <property type="entry name" value="RecC_C"/>
</dbReference>
<dbReference type="Proteomes" id="UP001174908">
    <property type="component" value="Unassembled WGS sequence"/>
</dbReference>
<protein>
    <recommendedName>
        <fullName evidence="10">RecBCD enzyme subunit RecC</fullName>
    </recommendedName>
    <alternativeName>
        <fullName evidence="10">Exonuclease V subunit RecC</fullName>
        <shortName evidence="10">ExoV subunit RecC</shortName>
    </alternativeName>
    <alternativeName>
        <fullName evidence="10">Helicase/nuclease RecBCD subunit RecC</fullName>
    </alternativeName>
</protein>
<organism evidence="13 14">
    <name type="scientific">Variovorax dokdonensis</name>
    <dbReference type="NCBI Taxonomy" id="344883"/>
    <lineage>
        <taxon>Bacteria</taxon>
        <taxon>Pseudomonadati</taxon>
        <taxon>Pseudomonadota</taxon>
        <taxon>Betaproteobacteria</taxon>
        <taxon>Burkholderiales</taxon>
        <taxon>Comamonadaceae</taxon>
        <taxon>Variovorax</taxon>
    </lineage>
</organism>
<evidence type="ECO:0000256" key="7">
    <source>
        <dbReference type="ARBA" id="ARBA00022840"/>
    </source>
</evidence>
<dbReference type="SUPFAM" id="SSF52980">
    <property type="entry name" value="Restriction endonuclease-like"/>
    <property type="match status" value="1"/>
</dbReference>
<comment type="caution">
    <text evidence="13">The sequence shown here is derived from an EMBL/GenBank/DDBJ whole genome shotgun (WGS) entry which is preliminary data.</text>
</comment>
<gene>
    <name evidence="10 13" type="primary">recC</name>
    <name evidence="13" type="ORF">QTH91_05590</name>
</gene>
<dbReference type="GO" id="GO:0008854">
    <property type="term" value="F:exodeoxyribonuclease V activity"/>
    <property type="evidence" value="ECO:0007669"/>
    <property type="project" value="UniProtKB-EC"/>
</dbReference>
<proteinExistence type="inferred from homology"/>
<dbReference type="Pfam" id="PF17946">
    <property type="entry name" value="RecC_C"/>
    <property type="match status" value="1"/>
</dbReference>
<feature type="domain" description="RecC C-terminal" evidence="12">
    <location>
        <begin position="884"/>
        <end position="1131"/>
    </location>
</feature>
<comment type="miscellaneous">
    <text evidence="10">In the RecBCD complex, RecB has a slow 3'-5' helicase, an exonuclease activity and loads RecA onto ssDNA, RecD has a fast 5'-3' helicase activity, while RecC stimulates the ATPase and processivity of the RecB helicase and contributes to recognition of the Chi site.</text>
</comment>
<dbReference type="PIRSF" id="PIRSF000980">
    <property type="entry name" value="RecC"/>
    <property type="match status" value="1"/>
</dbReference>
<keyword evidence="7 10" id="KW-0067">ATP-binding</keyword>
<evidence type="ECO:0000256" key="11">
    <source>
        <dbReference type="SAM" id="MobiDB-lite"/>
    </source>
</evidence>
<name>A0ABT7N7T2_9BURK</name>
<reference evidence="13" key="1">
    <citation type="submission" date="2023-06" db="EMBL/GenBank/DDBJ databases">
        <authorList>
            <person name="Jiang Y."/>
            <person name="Liu Q."/>
        </authorList>
    </citation>
    <scope>NUCLEOTIDE SEQUENCE</scope>
    <source>
        <strain evidence="13">CGMCC 1.12089</strain>
    </source>
</reference>
<evidence type="ECO:0000313" key="13">
    <source>
        <dbReference type="EMBL" id="MDM0043945.1"/>
    </source>
</evidence>
<accession>A0ABT7N7T2</accession>
<dbReference type="Gene3D" id="3.40.50.10930">
    <property type="match status" value="1"/>
</dbReference>